<comment type="function">
    <text evidence="6">Has immunoglobulin-binding and hemagglutination properties, and can bind to mannose. Essential for virulence. May be involved in LPS biosynthesis or polysaccharide transport.</text>
</comment>
<keyword evidence="9" id="KW-1185">Reference proteome</keyword>
<evidence type="ECO:0000256" key="4">
    <source>
        <dbReference type="ARBA" id="ARBA00022475"/>
    </source>
</evidence>
<sequence length="151" mass="17080">MRKLFSSMMAVAMLATGSVTMAPTEASAQSIREQQRFVERYCARNPGNRDCRDFRRGGGRNWDQRRYQRWYRDNYRHDRRDGNQAAIAAIFGLAAGAIAGGAIAGGDNRRPGARNVSRESVARCAQRYRTYDPATHTYVANSRGERRVCQL</sequence>
<dbReference type="Pfam" id="PF07886">
    <property type="entry name" value="BA14K"/>
    <property type="match status" value="1"/>
</dbReference>
<protein>
    <recommendedName>
        <fullName evidence="3">Lectin-like protein BA14k</fullName>
    </recommendedName>
</protein>
<evidence type="ECO:0000256" key="1">
    <source>
        <dbReference type="ARBA" id="ARBA00004167"/>
    </source>
</evidence>
<evidence type="ECO:0000256" key="7">
    <source>
        <dbReference type="SAM" id="SignalP"/>
    </source>
</evidence>
<keyword evidence="5" id="KW-0430">Lectin</keyword>
<proteinExistence type="inferred from homology"/>
<evidence type="ECO:0000256" key="6">
    <source>
        <dbReference type="ARBA" id="ARBA00025321"/>
    </source>
</evidence>
<evidence type="ECO:0000313" key="9">
    <source>
        <dbReference type="Proteomes" id="UP001597371"/>
    </source>
</evidence>
<keyword evidence="7" id="KW-0732">Signal</keyword>
<feature type="signal peptide" evidence="7">
    <location>
        <begin position="1"/>
        <end position="21"/>
    </location>
</feature>
<keyword evidence="4" id="KW-1003">Cell membrane</keyword>
<comment type="caution">
    <text evidence="8">The sequence shown here is derived from an EMBL/GenBank/DDBJ whole genome shotgun (WGS) entry which is preliminary data.</text>
</comment>
<dbReference type="EMBL" id="JBHUIJ010000005">
    <property type="protein sequence ID" value="MFD2236754.1"/>
    <property type="molecule type" value="Genomic_DNA"/>
</dbReference>
<evidence type="ECO:0000256" key="3">
    <source>
        <dbReference type="ARBA" id="ARBA00020552"/>
    </source>
</evidence>
<evidence type="ECO:0000313" key="8">
    <source>
        <dbReference type="EMBL" id="MFD2236754.1"/>
    </source>
</evidence>
<reference evidence="9" key="1">
    <citation type="journal article" date="2019" name="Int. J. Syst. Evol. Microbiol.">
        <title>The Global Catalogue of Microorganisms (GCM) 10K type strain sequencing project: providing services to taxonomists for standard genome sequencing and annotation.</title>
        <authorList>
            <consortium name="The Broad Institute Genomics Platform"/>
            <consortium name="The Broad Institute Genome Sequencing Center for Infectious Disease"/>
            <person name="Wu L."/>
            <person name="Ma J."/>
        </authorList>
    </citation>
    <scope>NUCLEOTIDE SEQUENCE [LARGE SCALE GENOMIC DNA]</scope>
    <source>
        <strain evidence="9">ZS-35-S2</strain>
    </source>
</reference>
<comment type="subcellular location">
    <subcellularLocation>
        <location evidence="1">Membrane</location>
        <topology evidence="1">Single-pass membrane protein</topology>
    </subcellularLocation>
</comment>
<dbReference type="InterPro" id="IPR012413">
    <property type="entry name" value="BA14K"/>
</dbReference>
<gene>
    <name evidence="8" type="ORF">ACFSKQ_04660</name>
</gene>
<evidence type="ECO:0000256" key="2">
    <source>
        <dbReference type="ARBA" id="ARBA00010270"/>
    </source>
</evidence>
<comment type="similarity">
    <text evidence="2">Belongs to the BA14k family.</text>
</comment>
<keyword evidence="4" id="KW-0472">Membrane</keyword>
<accession>A0ABW5CHJ7</accession>
<dbReference type="RefSeq" id="WP_245195726.1">
    <property type="nucleotide sequence ID" value="NZ_CP072611.1"/>
</dbReference>
<evidence type="ECO:0000256" key="5">
    <source>
        <dbReference type="ARBA" id="ARBA00022734"/>
    </source>
</evidence>
<feature type="chain" id="PRO_5046165706" description="Lectin-like protein BA14k" evidence="7">
    <location>
        <begin position="22"/>
        <end position="151"/>
    </location>
</feature>
<organism evidence="8 9">
    <name type="scientific">Aureimonas populi</name>
    <dbReference type="NCBI Taxonomy" id="1701758"/>
    <lineage>
        <taxon>Bacteria</taxon>
        <taxon>Pseudomonadati</taxon>
        <taxon>Pseudomonadota</taxon>
        <taxon>Alphaproteobacteria</taxon>
        <taxon>Hyphomicrobiales</taxon>
        <taxon>Aurantimonadaceae</taxon>
        <taxon>Aureimonas</taxon>
    </lineage>
</organism>
<dbReference type="Proteomes" id="UP001597371">
    <property type="component" value="Unassembled WGS sequence"/>
</dbReference>
<name>A0ABW5CHJ7_9HYPH</name>